<keyword evidence="7" id="KW-1185">Reference proteome</keyword>
<accession>A0A4Z0V4L7</accession>
<dbReference type="PANTHER" id="PTHR34139">
    <property type="entry name" value="UPF0331 PROTEIN MJ0127"/>
    <property type="match status" value="1"/>
</dbReference>
<evidence type="ECO:0000256" key="2">
    <source>
        <dbReference type="ARBA" id="ARBA00022649"/>
    </source>
</evidence>
<dbReference type="EMBL" id="SJSA01000001">
    <property type="protein sequence ID" value="TGG40116.1"/>
    <property type="molecule type" value="Genomic_DNA"/>
</dbReference>
<dbReference type="Proteomes" id="UP000297635">
    <property type="component" value="Unassembled WGS sequence"/>
</dbReference>
<keyword evidence="5" id="KW-0378">Hydrolase</keyword>
<sequence>MESTYSHNRTIACNILKQIIGACDMIIGWNSEVKSYDEYLSSQSGMQKLAANSMIIQSIGEGVKKIDRLLPGFLNDNSPEIPWRNIKGIRDHIAHGYFDIDAEIIYDVTLNEIPRLRETFVRLYSLLS</sequence>
<dbReference type="PANTHER" id="PTHR34139:SF1">
    <property type="entry name" value="RNASE MJ1380-RELATED"/>
    <property type="match status" value="1"/>
</dbReference>
<evidence type="ECO:0000256" key="4">
    <source>
        <dbReference type="ARBA" id="ARBA00022741"/>
    </source>
</evidence>
<evidence type="ECO:0000313" key="7">
    <source>
        <dbReference type="Proteomes" id="UP000297635"/>
    </source>
</evidence>
<dbReference type="AlphaFoldDB" id="A0A4Z0V4L7"/>
<dbReference type="GO" id="GO:0110001">
    <property type="term" value="C:toxin-antitoxin complex"/>
    <property type="evidence" value="ECO:0007669"/>
    <property type="project" value="InterPro"/>
</dbReference>
<protein>
    <submittedName>
        <fullName evidence="6">DUF86 domain-containing protein</fullName>
    </submittedName>
</protein>
<dbReference type="GO" id="GO:0016787">
    <property type="term" value="F:hydrolase activity"/>
    <property type="evidence" value="ECO:0007669"/>
    <property type="project" value="UniProtKB-KW"/>
</dbReference>
<dbReference type="RefSeq" id="WP_135471132.1">
    <property type="nucleotide sequence ID" value="NZ_CASMGC010000021.1"/>
</dbReference>
<keyword evidence="2" id="KW-1277">Toxin-antitoxin system</keyword>
<organism evidence="6 7">
    <name type="scientific">Duncaniella freteri</name>
    <dbReference type="NCBI Taxonomy" id="2530391"/>
    <lineage>
        <taxon>Bacteria</taxon>
        <taxon>Pseudomonadati</taxon>
        <taxon>Bacteroidota</taxon>
        <taxon>Bacteroidia</taxon>
        <taxon>Bacteroidales</taxon>
        <taxon>Muribaculaceae</taxon>
        <taxon>Duncaniella</taxon>
    </lineage>
</organism>
<dbReference type="GO" id="GO:0004540">
    <property type="term" value="F:RNA nuclease activity"/>
    <property type="evidence" value="ECO:0007669"/>
    <property type="project" value="InterPro"/>
</dbReference>
<dbReference type="GeneID" id="82149173"/>
<keyword evidence="1" id="KW-0597">Phosphoprotein</keyword>
<comment type="caution">
    <text evidence="6">The sequence shown here is derived from an EMBL/GenBank/DDBJ whole genome shotgun (WGS) entry which is preliminary data.</text>
</comment>
<evidence type="ECO:0000256" key="1">
    <source>
        <dbReference type="ARBA" id="ARBA00022553"/>
    </source>
</evidence>
<gene>
    <name evidence="6" type="ORF">EZ315_05155</name>
</gene>
<evidence type="ECO:0000256" key="5">
    <source>
        <dbReference type="ARBA" id="ARBA00022801"/>
    </source>
</evidence>
<keyword evidence="4" id="KW-0547">Nucleotide-binding</keyword>
<reference evidence="6 7" key="1">
    <citation type="submission" date="2019-02" db="EMBL/GenBank/DDBJ databases">
        <title>Isolation and identification of novel species under the genus Muribaculum.</title>
        <authorList>
            <person name="Miyake S."/>
            <person name="Ding Y."/>
            <person name="Low A."/>
            <person name="Soh M."/>
            <person name="Seedorf H."/>
        </authorList>
    </citation>
    <scope>NUCLEOTIDE SEQUENCE [LARGE SCALE GENOMIC DNA]</scope>
    <source>
        <strain evidence="6 7">TLL-A3</strain>
    </source>
</reference>
<dbReference type="InterPro" id="IPR051813">
    <property type="entry name" value="HepT_RNase_toxin"/>
</dbReference>
<keyword evidence="3" id="KW-0540">Nuclease</keyword>
<evidence type="ECO:0000313" key="6">
    <source>
        <dbReference type="EMBL" id="TGG40116.1"/>
    </source>
</evidence>
<name>A0A4Z0V4L7_9BACT</name>
<dbReference type="Pfam" id="PF01934">
    <property type="entry name" value="HepT-like"/>
    <property type="match status" value="1"/>
</dbReference>
<proteinExistence type="predicted"/>
<dbReference type="InterPro" id="IPR008201">
    <property type="entry name" value="HepT-like"/>
</dbReference>
<evidence type="ECO:0000256" key="3">
    <source>
        <dbReference type="ARBA" id="ARBA00022722"/>
    </source>
</evidence>
<dbReference type="GO" id="GO:0000166">
    <property type="term" value="F:nucleotide binding"/>
    <property type="evidence" value="ECO:0007669"/>
    <property type="project" value="UniProtKB-KW"/>
</dbReference>